<sequence>MKRQLGIFTTDQINKSGFRITASALMSAEESHHSKRLITGLPAGLPVHIQHDMHRPYGWSQVLGLFIDSNMVRVVGVIEEAETEQEKIQLMQLASHFWESHHNKVSDTLKNDLLERANLSELDESDKFLKMEAYVLSRKNIASSLYPELFNISSDFVDKDGLTDYKILCQRMKQVQPGVFLDNKHNLLIFAHRFFRRSLSHRNKFNECFLSSFDKTVVESPHLVPRLRLDPDLIGHPDTATNLLELEYWWGPHFNDDISSIPNGVTEHKASDRTRYFEGIDRTQIWWKSPETRLNSNVEDRYRTFEIEELIENLSGGLPDENYGCRYAHAEYSIGTSAITHFDGAIRAYPQDEYLERIDLVIDQAGKHSDYTKLFRFDGFMTVDLWKRLLSDYFKGNPLIPEYLGIAQDDTEIELEETTNEDISITDIEEPILESELVVFISITNNDSPKESYIEPSAIVLPNERLLRIIETGCGAIDKFIRSKFDITNITSSAFDDGILNLAKVTFGATSNLSIEMQDFLSGFSNSLLYDIEHNGLQQIVVPISWVNNNLLINLSIKGSAKQVYQLLVKLSTIIDPLKPASEWIENLASVIKVLVPISTANPDLNGVLQGHLTYKRTGSVEIRMKLPDQQVKGFLDEKPDWLQ</sequence>
<gene>
    <name evidence="1" type="ORF">DIC32_03435</name>
</gene>
<name>A0A3D3G033_ACIRA</name>
<reference evidence="1 2" key="1">
    <citation type="journal article" date="2018" name="Nat. Biotechnol.">
        <title>A standardized bacterial taxonomy based on genome phylogeny substantially revises the tree of life.</title>
        <authorList>
            <person name="Parks D.H."/>
            <person name="Chuvochina M."/>
            <person name="Waite D.W."/>
            <person name="Rinke C."/>
            <person name="Skarshewski A."/>
            <person name="Chaumeil P.A."/>
            <person name="Hugenholtz P."/>
        </authorList>
    </citation>
    <scope>NUCLEOTIDE SEQUENCE [LARGE SCALE GENOMIC DNA]</scope>
    <source>
        <strain evidence="1">UBA10045</strain>
    </source>
</reference>
<protein>
    <submittedName>
        <fullName evidence="1">Uncharacterized protein</fullName>
    </submittedName>
</protein>
<evidence type="ECO:0000313" key="1">
    <source>
        <dbReference type="EMBL" id="HCM30798.1"/>
    </source>
</evidence>
<comment type="caution">
    <text evidence="1">The sequence shown here is derived from an EMBL/GenBank/DDBJ whole genome shotgun (WGS) entry which is preliminary data.</text>
</comment>
<dbReference type="AlphaFoldDB" id="A0A3D3G033"/>
<evidence type="ECO:0000313" key="2">
    <source>
        <dbReference type="Proteomes" id="UP000262257"/>
    </source>
</evidence>
<dbReference type="EMBL" id="DPXL01000049">
    <property type="protein sequence ID" value="HCM30798.1"/>
    <property type="molecule type" value="Genomic_DNA"/>
</dbReference>
<organism evidence="1 2">
    <name type="scientific">Acinetobacter radioresistens</name>
    <dbReference type="NCBI Taxonomy" id="40216"/>
    <lineage>
        <taxon>Bacteria</taxon>
        <taxon>Pseudomonadati</taxon>
        <taxon>Pseudomonadota</taxon>
        <taxon>Gammaproteobacteria</taxon>
        <taxon>Moraxellales</taxon>
        <taxon>Moraxellaceae</taxon>
        <taxon>Acinetobacter</taxon>
    </lineage>
</organism>
<dbReference type="Proteomes" id="UP000262257">
    <property type="component" value="Unassembled WGS sequence"/>
</dbReference>
<proteinExistence type="predicted"/>
<accession>A0A3D3G033</accession>